<keyword evidence="1" id="KW-0479">Metal-binding</keyword>
<dbReference type="OrthoDB" id="3145928at2759"/>
<evidence type="ECO:0000259" key="8">
    <source>
        <dbReference type="PROSITE" id="PS50048"/>
    </source>
</evidence>
<evidence type="ECO:0000256" key="3">
    <source>
        <dbReference type="ARBA" id="ARBA00023015"/>
    </source>
</evidence>
<dbReference type="InterPro" id="IPR036864">
    <property type="entry name" value="Zn2-C6_fun-type_DNA-bd_sf"/>
</dbReference>
<dbReference type="PANTHER" id="PTHR36206">
    <property type="entry name" value="ASPERCRYPTIN BIOSYNTHESIS CLUSTER-SPECIFIC TRANSCRIPTION REGULATOR ATNN-RELATED"/>
    <property type="match status" value="1"/>
</dbReference>
<dbReference type="GO" id="GO:0000981">
    <property type="term" value="F:DNA-binding transcription factor activity, RNA polymerase II-specific"/>
    <property type="evidence" value="ECO:0007669"/>
    <property type="project" value="InterPro"/>
</dbReference>
<organism evidence="9 10">
    <name type="scientific">Thelonectria olida</name>
    <dbReference type="NCBI Taxonomy" id="1576542"/>
    <lineage>
        <taxon>Eukaryota</taxon>
        <taxon>Fungi</taxon>
        <taxon>Dikarya</taxon>
        <taxon>Ascomycota</taxon>
        <taxon>Pezizomycotina</taxon>
        <taxon>Sordariomycetes</taxon>
        <taxon>Hypocreomycetidae</taxon>
        <taxon>Hypocreales</taxon>
        <taxon>Nectriaceae</taxon>
        <taxon>Thelonectria</taxon>
    </lineage>
</organism>
<protein>
    <recommendedName>
        <fullName evidence="8">Zn(2)-C6 fungal-type domain-containing protein</fullName>
    </recommendedName>
</protein>
<dbReference type="EMBL" id="JAGPYM010000039">
    <property type="protein sequence ID" value="KAH6874432.1"/>
    <property type="molecule type" value="Genomic_DNA"/>
</dbReference>
<dbReference type="CDD" id="cd00067">
    <property type="entry name" value="GAL4"/>
    <property type="match status" value="1"/>
</dbReference>
<keyword evidence="2" id="KW-0862">Zinc</keyword>
<sequence length="536" mass="59394">MASSPADAAKKKRTRTNVKQSKYGCFTCKARRIKCDELKPICRRCLTAKRFSSCDYPRGAPPSSSSTSSPESPQSCLTLGQSHPQDSFVNLTCRVLVQGPRRAKSELELAFWSHAVPQLTHSIPSVRAAAAAFGASYHVHVLGGHRTSEAIECYSRALRLVQLELSSLYHGTVPCIVACLFLSCAEALQQRLDKGLLHLQGAFTLMTSRAGSNAKAMIDMEGVSLLFQKFDLHSATYALGRAPDLPPLPSPTPDVLLSKPPDQVLFSVLHSCYHFTSAASRYKYVSNRLVPPELLIEQGRQLANLKQWLSYHAAPADSEHLLVLRVQCLAALIYAANILEPRESAFDCYSPEFEDIISSAETLAQYPNDDTSLGTRPGLPNFTPEMGIIHPLYFAALKYRHPAWRRRAIDLLRKSGREGPWCGDIEAAVVSAIVRVEERLASSSLGIPGRDSANEPGDFAESDRISLCWPVEYMDKEADNDCGNRSQMAGTRSIKVVLVRCHDVDKMLRGSVIGPCQDPWRDQTHWDRWEEIVELL</sequence>
<evidence type="ECO:0000256" key="5">
    <source>
        <dbReference type="ARBA" id="ARBA00023163"/>
    </source>
</evidence>
<comment type="caution">
    <text evidence="9">The sequence shown here is derived from an EMBL/GenBank/DDBJ whole genome shotgun (WGS) entry which is preliminary data.</text>
</comment>
<dbReference type="AlphaFoldDB" id="A0A9P8VTH2"/>
<evidence type="ECO:0000256" key="6">
    <source>
        <dbReference type="ARBA" id="ARBA00023242"/>
    </source>
</evidence>
<dbReference type="PROSITE" id="PS50048">
    <property type="entry name" value="ZN2_CY6_FUNGAL_2"/>
    <property type="match status" value="1"/>
</dbReference>
<dbReference type="GO" id="GO:0008270">
    <property type="term" value="F:zinc ion binding"/>
    <property type="evidence" value="ECO:0007669"/>
    <property type="project" value="InterPro"/>
</dbReference>
<reference evidence="9 10" key="1">
    <citation type="journal article" date="2021" name="Nat. Commun.">
        <title>Genetic determinants of endophytism in the Arabidopsis root mycobiome.</title>
        <authorList>
            <person name="Mesny F."/>
            <person name="Miyauchi S."/>
            <person name="Thiergart T."/>
            <person name="Pickel B."/>
            <person name="Atanasova L."/>
            <person name="Karlsson M."/>
            <person name="Huettel B."/>
            <person name="Barry K.W."/>
            <person name="Haridas S."/>
            <person name="Chen C."/>
            <person name="Bauer D."/>
            <person name="Andreopoulos W."/>
            <person name="Pangilinan J."/>
            <person name="LaButti K."/>
            <person name="Riley R."/>
            <person name="Lipzen A."/>
            <person name="Clum A."/>
            <person name="Drula E."/>
            <person name="Henrissat B."/>
            <person name="Kohler A."/>
            <person name="Grigoriev I.V."/>
            <person name="Martin F.M."/>
            <person name="Hacquard S."/>
        </authorList>
    </citation>
    <scope>NUCLEOTIDE SEQUENCE [LARGE SCALE GENOMIC DNA]</scope>
    <source>
        <strain evidence="9 10">MPI-CAGE-CH-0241</strain>
    </source>
</reference>
<keyword evidence="5" id="KW-0804">Transcription</keyword>
<dbReference type="SUPFAM" id="SSF57701">
    <property type="entry name" value="Zn2/Cys6 DNA-binding domain"/>
    <property type="match status" value="1"/>
</dbReference>
<gene>
    <name evidence="9" type="ORF">B0T10DRAFT_521894</name>
</gene>
<dbReference type="InterPro" id="IPR001138">
    <property type="entry name" value="Zn2Cys6_DnaBD"/>
</dbReference>
<dbReference type="PROSITE" id="PS00463">
    <property type="entry name" value="ZN2_CY6_FUNGAL_1"/>
    <property type="match status" value="1"/>
</dbReference>
<dbReference type="Gene3D" id="4.10.240.10">
    <property type="entry name" value="Zn(2)-C6 fungal-type DNA-binding domain"/>
    <property type="match status" value="1"/>
</dbReference>
<proteinExistence type="predicted"/>
<keyword evidence="4" id="KW-0238">DNA-binding</keyword>
<evidence type="ECO:0000313" key="10">
    <source>
        <dbReference type="Proteomes" id="UP000777438"/>
    </source>
</evidence>
<dbReference type="PANTHER" id="PTHR36206:SF13">
    <property type="entry name" value="TRANSCRIPTIONAL REGULATORY PROTEIN MOC3"/>
    <property type="match status" value="1"/>
</dbReference>
<accession>A0A9P8VTH2</accession>
<dbReference type="GO" id="GO:0003677">
    <property type="term" value="F:DNA binding"/>
    <property type="evidence" value="ECO:0007669"/>
    <property type="project" value="UniProtKB-KW"/>
</dbReference>
<evidence type="ECO:0000256" key="7">
    <source>
        <dbReference type="SAM" id="MobiDB-lite"/>
    </source>
</evidence>
<feature type="compositionally biased region" description="Low complexity" evidence="7">
    <location>
        <begin position="61"/>
        <end position="75"/>
    </location>
</feature>
<feature type="region of interest" description="Disordered" evidence="7">
    <location>
        <begin position="56"/>
        <end position="81"/>
    </location>
</feature>
<evidence type="ECO:0000313" key="9">
    <source>
        <dbReference type="EMBL" id="KAH6874432.1"/>
    </source>
</evidence>
<keyword evidence="3" id="KW-0805">Transcription regulation</keyword>
<name>A0A9P8VTH2_9HYPO</name>
<keyword evidence="10" id="KW-1185">Reference proteome</keyword>
<keyword evidence="6" id="KW-0539">Nucleus</keyword>
<dbReference type="InterPro" id="IPR052360">
    <property type="entry name" value="Transcr_Regulatory_Proteins"/>
</dbReference>
<evidence type="ECO:0000256" key="4">
    <source>
        <dbReference type="ARBA" id="ARBA00023125"/>
    </source>
</evidence>
<evidence type="ECO:0000256" key="2">
    <source>
        <dbReference type="ARBA" id="ARBA00022833"/>
    </source>
</evidence>
<dbReference type="Pfam" id="PF00172">
    <property type="entry name" value="Zn_clus"/>
    <property type="match status" value="1"/>
</dbReference>
<dbReference type="Proteomes" id="UP000777438">
    <property type="component" value="Unassembled WGS sequence"/>
</dbReference>
<feature type="domain" description="Zn(2)-C6 fungal-type" evidence="8">
    <location>
        <begin position="24"/>
        <end position="56"/>
    </location>
</feature>
<evidence type="ECO:0000256" key="1">
    <source>
        <dbReference type="ARBA" id="ARBA00022723"/>
    </source>
</evidence>
<dbReference type="SMART" id="SM00066">
    <property type="entry name" value="GAL4"/>
    <property type="match status" value="1"/>
</dbReference>